<name>A0A8H7QEP5_9FUNG</name>
<dbReference type="Gene3D" id="3.30.420.10">
    <property type="entry name" value="Ribonuclease H-like superfamily/Ribonuclease H"/>
    <property type="match status" value="1"/>
</dbReference>
<dbReference type="Proteomes" id="UP000603453">
    <property type="component" value="Unassembled WGS sequence"/>
</dbReference>
<feature type="region of interest" description="Disordered" evidence="1">
    <location>
        <begin position="465"/>
        <end position="484"/>
    </location>
</feature>
<dbReference type="SUPFAM" id="SSF56672">
    <property type="entry name" value="DNA/RNA polymerases"/>
    <property type="match status" value="1"/>
</dbReference>
<dbReference type="InterPro" id="IPR036397">
    <property type="entry name" value="RNaseH_sf"/>
</dbReference>
<keyword evidence="4" id="KW-1185">Reference proteome</keyword>
<dbReference type="PROSITE" id="PS50878">
    <property type="entry name" value="RT_POL"/>
    <property type="match status" value="1"/>
</dbReference>
<dbReference type="Gene3D" id="3.30.70.270">
    <property type="match status" value="1"/>
</dbReference>
<evidence type="ECO:0000259" key="2">
    <source>
        <dbReference type="PROSITE" id="PS50878"/>
    </source>
</evidence>
<dbReference type="PANTHER" id="PTHR33050">
    <property type="entry name" value="REVERSE TRANSCRIPTASE DOMAIN-CONTAINING PROTEIN"/>
    <property type="match status" value="1"/>
</dbReference>
<organism evidence="3 4">
    <name type="scientific">Mucor saturninus</name>
    <dbReference type="NCBI Taxonomy" id="64648"/>
    <lineage>
        <taxon>Eukaryota</taxon>
        <taxon>Fungi</taxon>
        <taxon>Fungi incertae sedis</taxon>
        <taxon>Mucoromycota</taxon>
        <taxon>Mucoromycotina</taxon>
        <taxon>Mucoromycetes</taxon>
        <taxon>Mucorales</taxon>
        <taxon>Mucorineae</taxon>
        <taxon>Mucoraceae</taxon>
        <taxon>Mucor</taxon>
    </lineage>
</organism>
<dbReference type="AlphaFoldDB" id="A0A8H7QEP5"/>
<evidence type="ECO:0000313" key="3">
    <source>
        <dbReference type="EMBL" id="KAG2191282.1"/>
    </source>
</evidence>
<dbReference type="InterPro" id="IPR043502">
    <property type="entry name" value="DNA/RNA_pol_sf"/>
</dbReference>
<evidence type="ECO:0000256" key="1">
    <source>
        <dbReference type="SAM" id="MobiDB-lite"/>
    </source>
</evidence>
<feature type="compositionally biased region" description="Polar residues" evidence="1">
    <location>
        <begin position="465"/>
        <end position="478"/>
    </location>
</feature>
<dbReference type="InterPro" id="IPR043128">
    <property type="entry name" value="Rev_trsase/Diguanyl_cyclase"/>
</dbReference>
<accession>A0A8H7QEP5</accession>
<reference evidence="3" key="1">
    <citation type="submission" date="2020-12" db="EMBL/GenBank/DDBJ databases">
        <title>Metabolic potential, ecology and presence of endohyphal bacteria is reflected in genomic diversity of Mucoromycotina.</title>
        <authorList>
            <person name="Muszewska A."/>
            <person name="Okrasinska A."/>
            <person name="Steczkiewicz K."/>
            <person name="Drgas O."/>
            <person name="Orlowska M."/>
            <person name="Perlinska-Lenart U."/>
            <person name="Aleksandrzak-Piekarczyk T."/>
            <person name="Szatraj K."/>
            <person name="Zielenkiewicz U."/>
            <person name="Pilsyk S."/>
            <person name="Malc E."/>
            <person name="Mieczkowski P."/>
            <person name="Kruszewska J.S."/>
            <person name="Biernat P."/>
            <person name="Pawlowska J."/>
        </authorList>
    </citation>
    <scope>NUCLEOTIDE SEQUENCE</scope>
    <source>
        <strain evidence="3">WA0000017839</strain>
    </source>
</reference>
<feature type="domain" description="Reverse transcriptase" evidence="2">
    <location>
        <begin position="1"/>
        <end position="181"/>
    </location>
</feature>
<dbReference type="GO" id="GO:0003676">
    <property type="term" value="F:nucleic acid binding"/>
    <property type="evidence" value="ECO:0007669"/>
    <property type="project" value="InterPro"/>
</dbReference>
<comment type="caution">
    <text evidence="3">The sequence shown here is derived from an EMBL/GenBank/DDBJ whole genome shotgun (WGS) entry which is preliminary data.</text>
</comment>
<dbReference type="CDD" id="cd03714">
    <property type="entry name" value="RT_DIRS1"/>
    <property type="match status" value="1"/>
</dbReference>
<sequence length="484" mass="56514">MIPYNLDQKQLLQQEIRSLLQKGAIEVVSQQQQLTTPGFYSPLFPTFATEVTRTIKPNNWMTSIDLSDAFLHIPVHPSSRRFLRFRWNHTTYQFKTTPFGLSLVPWLFTKITKPILEWARQQNIRLSAYLDDWILVADTFQQAHQQTQYVLHKLKLLGWIVNEKKSTLLPTQQLDHLGFSLNTTNMTAQLPGNKIRNLRKSIQQILKDPLQSARTIHSFTMRIQSATFALLPARLYTQHLLRMKNQSVRSLADWDKKQPLPVECLKELRWWQRNLQLWNGKSILPQTPQQTIYVDASNTGWGCSLNLPNQPPLTAHGHWTHQEARMSINWRELKAAFLALRSFPRLQHMRVMIRTDNTTSMAYMNKHGRKRSLPLMELATKLWKWCLKRGITIQSTHVQGIANKIADFESRRPYQKNNWMLRRPIFHQLQQHWGTNDVDLFADRNTHQVKTTCLGSQTRADLPPTHSQFLGINSASRTSTHRVS</sequence>
<evidence type="ECO:0000313" key="4">
    <source>
        <dbReference type="Proteomes" id="UP000603453"/>
    </source>
</evidence>
<dbReference type="EMBL" id="JAEPRD010000443">
    <property type="protein sequence ID" value="KAG2191282.1"/>
    <property type="molecule type" value="Genomic_DNA"/>
</dbReference>
<dbReference type="Pfam" id="PF00078">
    <property type="entry name" value="RVT_1"/>
    <property type="match status" value="1"/>
</dbReference>
<dbReference type="CDD" id="cd09275">
    <property type="entry name" value="RNase_HI_RT_DIRS1"/>
    <property type="match status" value="1"/>
</dbReference>
<dbReference type="InterPro" id="IPR000477">
    <property type="entry name" value="RT_dom"/>
</dbReference>
<proteinExistence type="predicted"/>
<gene>
    <name evidence="3" type="ORF">INT47_001832</name>
</gene>
<protein>
    <recommendedName>
        <fullName evidence="2">Reverse transcriptase domain-containing protein</fullName>
    </recommendedName>
</protein>
<dbReference type="OrthoDB" id="2286148at2759"/>
<dbReference type="PANTHER" id="PTHR33050:SF7">
    <property type="entry name" value="RIBONUCLEASE H"/>
    <property type="match status" value="1"/>
</dbReference>
<dbReference type="InterPro" id="IPR052055">
    <property type="entry name" value="Hepadnavirus_pol/RT"/>
</dbReference>
<dbReference type="Gene3D" id="3.10.10.10">
    <property type="entry name" value="HIV Type 1 Reverse Transcriptase, subunit A, domain 1"/>
    <property type="match status" value="1"/>
</dbReference>